<gene>
    <name evidence="1" type="ORF">H4N64_38105</name>
</gene>
<dbReference type="EMBL" id="JACMSF010000070">
    <property type="protein sequence ID" value="MBC2907231.1"/>
    <property type="molecule type" value="Genomic_DNA"/>
</dbReference>
<protein>
    <submittedName>
        <fullName evidence="1">Uncharacterized protein</fullName>
    </submittedName>
</protein>
<sequence>MGVLILSVLLALVVGGCVCVVWASRGTAPRWARVVAAVTRGAGEALWVLMRSNKGSSRSSSGSDD</sequence>
<keyword evidence="2" id="KW-1185">Reference proteome</keyword>
<proteinExistence type="predicted"/>
<comment type="caution">
    <text evidence="1">The sequence shown here is derived from an EMBL/GenBank/DDBJ whole genome shotgun (WGS) entry which is preliminary data.</text>
</comment>
<evidence type="ECO:0000313" key="1">
    <source>
        <dbReference type="EMBL" id="MBC2907231.1"/>
    </source>
</evidence>
<dbReference type="Proteomes" id="UP000584670">
    <property type="component" value="Unassembled WGS sequence"/>
</dbReference>
<reference evidence="1 2" key="1">
    <citation type="submission" date="2020-08" db="EMBL/GenBank/DDBJ databases">
        <title>Streptomyces sp. PSKA01 genome sequencing and assembly.</title>
        <authorList>
            <person name="Mandal S."/>
            <person name="Maiti P.K."/>
            <person name="Das P."/>
        </authorList>
    </citation>
    <scope>NUCLEOTIDE SEQUENCE [LARGE SCALE GENOMIC DNA]</scope>
    <source>
        <strain evidence="1 2">PSKA01</strain>
    </source>
</reference>
<dbReference type="AlphaFoldDB" id="A0A7X1JAN5"/>
<organism evidence="1 2">
    <name type="scientific">Streptomyces cupreus</name>
    <dbReference type="NCBI Taxonomy" id="2759956"/>
    <lineage>
        <taxon>Bacteria</taxon>
        <taxon>Bacillati</taxon>
        <taxon>Actinomycetota</taxon>
        <taxon>Actinomycetes</taxon>
        <taxon>Kitasatosporales</taxon>
        <taxon>Streptomycetaceae</taxon>
        <taxon>Streptomyces</taxon>
    </lineage>
</organism>
<accession>A0A7X1JAN5</accession>
<name>A0A7X1JAN5_9ACTN</name>
<evidence type="ECO:0000313" key="2">
    <source>
        <dbReference type="Proteomes" id="UP000584670"/>
    </source>
</evidence>